<evidence type="ECO:0000313" key="3">
    <source>
        <dbReference type="Proteomes" id="UP001165080"/>
    </source>
</evidence>
<dbReference type="OrthoDB" id="550279at2759"/>
<accession>A0A9W6BZX7</accession>
<gene>
    <name evidence="2" type="primary">PLEST001339</name>
    <name evidence="2" type="ORF">PLESTB_001792600</name>
</gene>
<reference evidence="2 3" key="1">
    <citation type="journal article" date="2023" name="Commun. Biol.">
        <title>Reorganization of the ancestral sex-determining regions during the evolution of trioecy in Pleodorina starrii.</title>
        <authorList>
            <person name="Takahashi K."/>
            <person name="Suzuki S."/>
            <person name="Kawai-Toyooka H."/>
            <person name="Yamamoto K."/>
            <person name="Hamaji T."/>
            <person name="Ootsuki R."/>
            <person name="Yamaguchi H."/>
            <person name="Kawachi M."/>
            <person name="Higashiyama T."/>
            <person name="Nozaki H."/>
        </authorList>
    </citation>
    <scope>NUCLEOTIDE SEQUENCE [LARGE SCALE GENOMIC DNA]</scope>
    <source>
        <strain evidence="2 3">NIES-4479</strain>
    </source>
</reference>
<keyword evidence="3" id="KW-1185">Reference proteome</keyword>
<organism evidence="2 3">
    <name type="scientific">Pleodorina starrii</name>
    <dbReference type="NCBI Taxonomy" id="330485"/>
    <lineage>
        <taxon>Eukaryota</taxon>
        <taxon>Viridiplantae</taxon>
        <taxon>Chlorophyta</taxon>
        <taxon>core chlorophytes</taxon>
        <taxon>Chlorophyceae</taxon>
        <taxon>CS clade</taxon>
        <taxon>Chlamydomonadales</taxon>
        <taxon>Volvocaceae</taxon>
        <taxon>Pleodorina</taxon>
    </lineage>
</organism>
<protein>
    <submittedName>
        <fullName evidence="2">Uncharacterized protein</fullName>
    </submittedName>
</protein>
<feature type="compositionally biased region" description="Basic and acidic residues" evidence="1">
    <location>
        <begin position="59"/>
        <end position="72"/>
    </location>
</feature>
<dbReference type="Proteomes" id="UP001165080">
    <property type="component" value="Unassembled WGS sequence"/>
</dbReference>
<dbReference type="PANTHER" id="PTHR35750:SF1">
    <property type="entry name" value="PHOSPHOLIPID HYDROPEROXIDE GLUTATHIONE PEROXIDASE"/>
    <property type="match status" value="1"/>
</dbReference>
<evidence type="ECO:0000313" key="2">
    <source>
        <dbReference type="EMBL" id="GLC61691.1"/>
    </source>
</evidence>
<proteinExistence type="predicted"/>
<comment type="caution">
    <text evidence="2">The sequence shown here is derived from an EMBL/GenBank/DDBJ whole genome shotgun (WGS) entry which is preliminary data.</text>
</comment>
<sequence>MNFLNKVKNLFFGGEASDDDDARRQRRQGGEGAGPSNAAPKRPRSGASPSKPVATAVESEQREPVLRDVKAPEKGGIQGLNWYAASQVRDQHGDFANGFFDEHSGTNSRTAEAALAENGEERVGAHGLLRGPAVGGGRAAGGQAARQPSRLKVKDVHKGAVVLEHV</sequence>
<evidence type="ECO:0000256" key="1">
    <source>
        <dbReference type="SAM" id="MobiDB-lite"/>
    </source>
</evidence>
<dbReference type="EMBL" id="BRXU01000050">
    <property type="protein sequence ID" value="GLC61691.1"/>
    <property type="molecule type" value="Genomic_DNA"/>
</dbReference>
<dbReference type="AlphaFoldDB" id="A0A9W6BZX7"/>
<name>A0A9W6BZX7_9CHLO</name>
<feature type="region of interest" description="Disordered" evidence="1">
    <location>
        <begin position="1"/>
        <end position="72"/>
    </location>
</feature>
<dbReference type="PANTHER" id="PTHR35750">
    <property type="entry name" value="PHOSPHOLIPID HYDROPEROXIDE GLUTATHIONE PEROXIDASE"/>
    <property type="match status" value="1"/>
</dbReference>